<feature type="transmembrane region" description="Helical" evidence="6">
    <location>
        <begin position="73"/>
        <end position="93"/>
    </location>
</feature>
<comment type="subcellular location">
    <subcellularLocation>
        <location evidence="1">Cell membrane</location>
        <topology evidence="1">Multi-pass membrane protein</topology>
    </subcellularLocation>
</comment>
<feature type="transmembrane region" description="Helical" evidence="6">
    <location>
        <begin position="38"/>
        <end position="61"/>
    </location>
</feature>
<keyword evidence="5 6" id="KW-0472">Membrane</keyword>
<keyword evidence="3 6" id="KW-0812">Transmembrane</keyword>
<dbReference type="PIRSF" id="PIRSF038958">
    <property type="entry name" value="PG_synth_SpoVB"/>
    <property type="match status" value="1"/>
</dbReference>
<keyword evidence="2" id="KW-1003">Cell membrane</keyword>
<feature type="transmembrane region" description="Helical" evidence="6">
    <location>
        <begin position="316"/>
        <end position="336"/>
    </location>
</feature>
<dbReference type="AlphaFoldDB" id="A0A1G8ED62"/>
<keyword evidence="4 6" id="KW-1133">Transmembrane helix</keyword>
<dbReference type="InterPro" id="IPR002797">
    <property type="entry name" value="Polysacc_synth"/>
</dbReference>
<evidence type="ECO:0000256" key="3">
    <source>
        <dbReference type="ARBA" id="ARBA00022692"/>
    </source>
</evidence>
<feature type="transmembrane region" description="Helical" evidence="6">
    <location>
        <begin position="114"/>
        <end position="131"/>
    </location>
</feature>
<dbReference type="GO" id="GO:0005886">
    <property type="term" value="C:plasma membrane"/>
    <property type="evidence" value="ECO:0007669"/>
    <property type="project" value="UniProtKB-SubCell"/>
</dbReference>
<evidence type="ECO:0000256" key="2">
    <source>
        <dbReference type="ARBA" id="ARBA00022475"/>
    </source>
</evidence>
<evidence type="ECO:0000313" key="7">
    <source>
        <dbReference type="EMBL" id="SDH67817.1"/>
    </source>
</evidence>
<name>A0A1G8ED62_ANETH</name>
<feature type="transmembrane region" description="Helical" evidence="6">
    <location>
        <begin position="137"/>
        <end position="159"/>
    </location>
</feature>
<dbReference type="InterPro" id="IPR024923">
    <property type="entry name" value="PG_synth_SpoVB"/>
</dbReference>
<evidence type="ECO:0000256" key="1">
    <source>
        <dbReference type="ARBA" id="ARBA00004651"/>
    </source>
</evidence>
<feature type="transmembrane region" description="Helical" evidence="6">
    <location>
        <begin position="409"/>
        <end position="431"/>
    </location>
</feature>
<dbReference type="PANTHER" id="PTHR30250:SF21">
    <property type="entry name" value="LIPID II FLIPPASE MURJ"/>
    <property type="match status" value="1"/>
</dbReference>
<feature type="transmembrane region" description="Helical" evidence="6">
    <location>
        <begin position="343"/>
        <end position="361"/>
    </location>
</feature>
<dbReference type="PANTHER" id="PTHR30250">
    <property type="entry name" value="PST FAMILY PREDICTED COLANIC ACID TRANSPORTER"/>
    <property type="match status" value="1"/>
</dbReference>
<dbReference type="Pfam" id="PF01943">
    <property type="entry name" value="Polysacc_synt"/>
    <property type="match status" value="1"/>
</dbReference>
<sequence>MYQIAYSYYGFLLTFISGGFPTALAFMTAKNQKQGKVLLKATTFLLMIIGAAIGSASYMLAPAIADFMGDSHLTVPIQYIAPALFIVPLLSLMRGFLQGVEHYGSIAASEVVEQITRVVTMLALTTLWIGYGNDFAVGGAVFGAFTGAASALVFLLVMFRFRVWQTYGSEENFGSQRLTILPDISCYLKMAMAILVTRLIVPLSEFLDALIIPHRLQDAGLSISQATRIFGEISGMATIIVYLPTLVTDALSHTLVSKIAEEWKEKQSAAVFRRIRLAIQLTWMWGLSSALFLFFYGYELGMLLFGNSSVGGAIRYLSLIPLITGIREITTTVLWAQDKKKEPMIGLVAGTVCSILLSYALVGIPGFGYEGVIISILSLEYIAMTWNFRMVRKQNKEMSLSFSIAKETIRLLLIGIGYFQLLHHLSEMYLIHAPGYLQEAAEMAAFYIGITIYTILRFVKTNKMKLFL</sequence>
<organism evidence="7 8">
    <name type="scientific">Aneurinibacillus thermoaerophilus</name>
    <dbReference type="NCBI Taxonomy" id="143495"/>
    <lineage>
        <taxon>Bacteria</taxon>
        <taxon>Bacillati</taxon>
        <taxon>Bacillota</taxon>
        <taxon>Bacilli</taxon>
        <taxon>Bacillales</taxon>
        <taxon>Paenibacillaceae</taxon>
        <taxon>Aneurinibacillus group</taxon>
        <taxon>Aneurinibacillus</taxon>
    </lineage>
</organism>
<feature type="transmembrane region" description="Helical" evidence="6">
    <location>
        <begin position="277"/>
        <end position="296"/>
    </location>
</feature>
<evidence type="ECO:0000313" key="8">
    <source>
        <dbReference type="Proteomes" id="UP000198956"/>
    </source>
</evidence>
<gene>
    <name evidence="7" type="ORF">SAMN04489735_104229</name>
</gene>
<accession>A0A1G8ED62</accession>
<reference evidence="7 8" key="1">
    <citation type="submission" date="2016-10" db="EMBL/GenBank/DDBJ databases">
        <authorList>
            <person name="de Groot N.N."/>
        </authorList>
    </citation>
    <scope>NUCLEOTIDE SEQUENCE [LARGE SCALE GENOMIC DNA]</scope>
    <source>
        <strain evidence="7 8">L 420-91</strain>
    </source>
</reference>
<dbReference type="InterPro" id="IPR050833">
    <property type="entry name" value="Poly_Biosynth_Transport"/>
</dbReference>
<evidence type="ECO:0000256" key="4">
    <source>
        <dbReference type="ARBA" id="ARBA00022989"/>
    </source>
</evidence>
<feature type="transmembrane region" description="Helical" evidence="6">
    <location>
        <begin position="367"/>
        <end position="388"/>
    </location>
</feature>
<feature type="transmembrane region" description="Helical" evidence="6">
    <location>
        <begin position="443"/>
        <end position="459"/>
    </location>
</feature>
<proteinExistence type="predicted"/>
<feature type="transmembrane region" description="Helical" evidence="6">
    <location>
        <begin position="6"/>
        <end position="26"/>
    </location>
</feature>
<protein>
    <submittedName>
        <fullName evidence="7">Stage V sporulation protein B</fullName>
    </submittedName>
</protein>
<dbReference type="Proteomes" id="UP000198956">
    <property type="component" value="Unassembled WGS sequence"/>
</dbReference>
<dbReference type="EMBL" id="FNDE01000042">
    <property type="protein sequence ID" value="SDH67817.1"/>
    <property type="molecule type" value="Genomic_DNA"/>
</dbReference>
<evidence type="ECO:0000256" key="6">
    <source>
        <dbReference type="SAM" id="Phobius"/>
    </source>
</evidence>
<evidence type="ECO:0000256" key="5">
    <source>
        <dbReference type="ARBA" id="ARBA00023136"/>
    </source>
</evidence>